<evidence type="ECO:0000256" key="1">
    <source>
        <dbReference type="SAM" id="MobiDB-lite"/>
    </source>
</evidence>
<feature type="compositionally biased region" description="Basic and acidic residues" evidence="1">
    <location>
        <begin position="64"/>
        <end position="74"/>
    </location>
</feature>
<comment type="caution">
    <text evidence="2">The sequence shown here is derived from an EMBL/GenBank/DDBJ whole genome shotgun (WGS) entry which is preliminary data.</text>
</comment>
<feature type="region of interest" description="Disordered" evidence="1">
    <location>
        <begin position="134"/>
        <end position="163"/>
    </location>
</feature>
<name>L8WQL9_THACA</name>
<keyword evidence="3" id="KW-1185">Reference proteome</keyword>
<proteinExistence type="predicted"/>
<gene>
    <name evidence="2" type="ORF">AG1IA_07331</name>
</gene>
<dbReference type="AlphaFoldDB" id="L8WQL9"/>
<reference evidence="2 3" key="1">
    <citation type="journal article" date="2013" name="Nat. Commun.">
        <title>The evolution and pathogenic mechanisms of the rice sheath blight pathogen.</title>
        <authorList>
            <person name="Zheng A."/>
            <person name="Lin R."/>
            <person name="Xu L."/>
            <person name="Qin P."/>
            <person name="Tang C."/>
            <person name="Ai P."/>
            <person name="Zhang D."/>
            <person name="Liu Y."/>
            <person name="Sun Z."/>
            <person name="Feng H."/>
            <person name="Wang Y."/>
            <person name="Chen Y."/>
            <person name="Liang X."/>
            <person name="Fu R."/>
            <person name="Li Q."/>
            <person name="Zhang J."/>
            <person name="Yu X."/>
            <person name="Xie Z."/>
            <person name="Ding L."/>
            <person name="Guan P."/>
            <person name="Tang J."/>
            <person name="Liang Y."/>
            <person name="Wang S."/>
            <person name="Deng Q."/>
            <person name="Li S."/>
            <person name="Zhu J."/>
            <person name="Wang L."/>
            <person name="Liu H."/>
            <person name="Li P."/>
        </authorList>
    </citation>
    <scope>NUCLEOTIDE SEQUENCE [LARGE SCALE GENOMIC DNA]</scope>
    <source>
        <strain evidence="3">AG-1 IA</strain>
    </source>
</reference>
<feature type="region of interest" description="Disordered" evidence="1">
    <location>
        <begin position="59"/>
        <end position="82"/>
    </location>
</feature>
<dbReference type="HOGENOM" id="CLU_1428885_0_0_1"/>
<protein>
    <submittedName>
        <fullName evidence="2">Uncharacterized protein</fullName>
    </submittedName>
</protein>
<sequence length="190" mass="21195">MRSGGSEIIVTQLDRDINSLKYKITGDPFEELEPVGMNLLQSELCFGPRHLSCPMSLRRNLQKSKSDSIREGHRNTNHGRCPHQRVRKLPEENRKMLMKSTYHAPKVVAQKIAKKVFNLGLNTRALKPFTTTTTADTLNPASRRFNKGQARGTTHGGAPANAPMLIGYSHDTCRALPDPDHHANHTSHLG</sequence>
<accession>L8WQL9</accession>
<organism evidence="2 3">
    <name type="scientific">Thanatephorus cucumeris (strain AG1-IA)</name>
    <name type="common">Rice sheath blight fungus</name>
    <name type="synonym">Rhizoctonia solani</name>
    <dbReference type="NCBI Taxonomy" id="983506"/>
    <lineage>
        <taxon>Eukaryota</taxon>
        <taxon>Fungi</taxon>
        <taxon>Dikarya</taxon>
        <taxon>Basidiomycota</taxon>
        <taxon>Agaricomycotina</taxon>
        <taxon>Agaricomycetes</taxon>
        <taxon>Cantharellales</taxon>
        <taxon>Ceratobasidiaceae</taxon>
        <taxon>Rhizoctonia</taxon>
        <taxon>Rhizoctonia solani AG-1</taxon>
    </lineage>
</organism>
<dbReference type="Proteomes" id="UP000011668">
    <property type="component" value="Unassembled WGS sequence"/>
</dbReference>
<evidence type="ECO:0000313" key="3">
    <source>
        <dbReference type="Proteomes" id="UP000011668"/>
    </source>
</evidence>
<evidence type="ECO:0000313" key="2">
    <source>
        <dbReference type="EMBL" id="ELU38639.1"/>
    </source>
</evidence>
<dbReference type="EMBL" id="AFRT01002112">
    <property type="protein sequence ID" value="ELU38639.1"/>
    <property type="molecule type" value="Genomic_DNA"/>
</dbReference>